<dbReference type="PANTHER" id="PTHR33121">
    <property type="entry name" value="CYCLIC DI-GMP PHOSPHODIESTERASE PDEF"/>
    <property type="match status" value="1"/>
</dbReference>
<dbReference type="Proteomes" id="UP001304461">
    <property type="component" value="Unassembled WGS sequence"/>
</dbReference>
<dbReference type="CDD" id="cd01948">
    <property type="entry name" value="EAL"/>
    <property type="match status" value="1"/>
</dbReference>
<dbReference type="Gene3D" id="3.20.20.450">
    <property type="entry name" value="EAL domain"/>
    <property type="match status" value="1"/>
</dbReference>
<comment type="caution">
    <text evidence="2">The sequence shown here is derived from an EMBL/GenBank/DDBJ whole genome shotgun (WGS) entry which is preliminary data.</text>
</comment>
<reference evidence="2 3" key="1">
    <citation type="submission" date="2023-12" db="EMBL/GenBank/DDBJ databases">
        <title>Baltic Sea Cyanobacteria.</title>
        <authorList>
            <person name="Delbaje E."/>
            <person name="Fewer D.P."/>
            <person name="Shishido T.K."/>
        </authorList>
    </citation>
    <scope>NUCLEOTIDE SEQUENCE [LARGE SCALE GENOMIC DNA]</scope>
    <source>
        <strain evidence="2 3">UHCC 0139</strain>
    </source>
</reference>
<evidence type="ECO:0000259" key="1">
    <source>
        <dbReference type="PROSITE" id="PS50883"/>
    </source>
</evidence>
<gene>
    <name evidence="2" type="ORF">VB738_03130</name>
</gene>
<protein>
    <submittedName>
        <fullName evidence="2">EAL domain-containing protein</fullName>
    </submittedName>
</protein>
<dbReference type="RefSeq" id="WP_323304338.1">
    <property type="nucleotide sequence ID" value="NZ_JAYGHX010000001.1"/>
</dbReference>
<proteinExistence type="predicted"/>
<dbReference type="PANTHER" id="PTHR33121:SF79">
    <property type="entry name" value="CYCLIC DI-GMP PHOSPHODIESTERASE PDED-RELATED"/>
    <property type="match status" value="1"/>
</dbReference>
<dbReference type="Pfam" id="PF00563">
    <property type="entry name" value="EAL"/>
    <property type="match status" value="1"/>
</dbReference>
<dbReference type="PROSITE" id="PS50883">
    <property type="entry name" value="EAL"/>
    <property type="match status" value="1"/>
</dbReference>
<feature type="domain" description="EAL" evidence="1">
    <location>
        <begin position="1"/>
        <end position="250"/>
    </location>
</feature>
<dbReference type="SMART" id="SM00052">
    <property type="entry name" value="EAL"/>
    <property type="match status" value="1"/>
</dbReference>
<accession>A0ABU5RR69</accession>
<dbReference type="SUPFAM" id="SSF141868">
    <property type="entry name" value="EAL domain-like"/>
    <property type="match status" value="1"/>
</dbReference>
<dbReference type="InterPro" id="IPR035919">
    <property type="entry name" value="EAL_sf"/>
</dbReference>
<organism evidence="2 3">
    <name type="scientific">Cyanobium gracile UHCC 0139</name>
    <dbReference type="NCBI Taxonomy" id="3110308"/>
    <lineage>
        <taxon>Bacteria</taxon>
        <taxon>Bacillati</taxon>
        <taxon>Cyanobacteriota</taxon>
        <taxon>Cyanophyceae</taxon>
        <taxon>Synechococcales</taxon>
        <taxon>Prochlorococcaceae</taxon>
        <taxon>Cyanobium</taxon>
    </lineage>
</organism>
<dbReference type="InterPro" id="IPR001633">
    <property type="entry name" value="EAL_dom"/>
</dbReference>
<evidence type="ECO:0000313" key="2">
    <source>
        <dbReference type="EMBL" id="MEA5390248.1"/>
    </source>
</evidence>
<dbReference type="EMBL" id="JAYGHX010000001">
    <property type="protein sequence ID" value="MEA5390248.1"/>
    <property type="molecule type" value="Genomic_DNA"/>
</dbReference>
<sequence>MIRPEEIAEGLAKGEFFLEYLPILSLPDLRCIGAEALIRWRRADGSLVMPGEFIPSLESTPASGVLTYWVIETAAAELKDWLRRHADVHLSLNVPPEITGRGGVYYAAMKSGLADMIPQLILEVTERGLPDALGLAGMFQAQQLGIKMALDDVSLLRGANLAILSRCPFDIIKVDREMLAMITPETPSPEWLEGLTALIRSSRLMVIAEGVETAQQLQVLMQAGVQAAQGFHLSPPVSAADLIAFHQRTNGPEDADGDLQP</sequence>
<keyword evidence="3" id="KW-1185">Reference proteome</keyword>
<dbReference type="InterPro" id="IPR050706">
    <property type="entry name" value="Cyclic-di-GMP_PDE-like"/>
</dbReference>
<evidence type="ECO:0000313" key="3">
    <source>
        <dbReference type="Proteomes" id="UP001304461"/>
    </source>
</evidence>
<name>A0ABU5RR69_9CYAN</name>